<gene>
    <name evidence="1" type="ORF">PXEA_LOCUS21675</name>
</gene>
<evidence type="ECO:0000313" key="1">
    <source>
        <dbReference type="EMBL" id="VEL28235.1"/>
    </source>
</evidence>
<organism evidence="1 2">
    <name type="scientific">Protopolystoma xenopodis</name>
    <dbReference type="NCBI Taxonomy" id="117903"/>
    <lineage>
        <taxon>Eukaryota</taxon>
        <taxon>Metazoa</taxon>
        <taxon>Spiralia</taxon>
        <taxon>Lophotrochozoa</taxon>
        <taxon>Platyhelminthes</taxon>
        <taxon>Monogenea</taxon>
        <taxon>Polyopisthocotylea</taxon>
        <taxon>Polystomatidea</taxon>
        <taxon>Polystomatidae</taxon>
        <taxon>Protopolystoma</taxon>
    </lineage>
</organism>
<name>A0A448X4Z2_9PLAT</name>
<dbReference type="Proteomes" id="UP000784294">
    <property type="component" value="Unassembled WGS sequence"/>
</dbReference>
<evidence type="ECO:0000313" key="2">
    <source>
        <dbReference type="Proteomes" id="UP000784294"/>
    </source>
</evidence>
<comment type="caution">
    <text evidence="1">The sequence shown here is derived from an EMBL/GenBank/DDBJ whole genome shotgun (WGS) entry which is preliminary data.</text>
</comment>
<protein>
    <submittedName>
        <fullName evidence="1">Uncharacterized protein</fullName>
    </submittedName>
</protein>
<reference evidence="1" key="1">
    <citation type="submission" date="2018-11" db="EMBL/GenBank/DDBJ databases">
        <authorList>
            <consortium name="Pathogen Informatics"/>
        </authorList>
    </citation>
    <scope>NUCLEOTIDE SEQUENCE</scope>
</reference>
<dbReference type="AlphaFoldDB" id="A0A448X4Z2"/>
<keyword evidence="2" id="KW-1185">Reference proteome</keyword>
<sequence length="109" mass="12308">MSSEAGPKRRTSSGSFEAILSAQKMEFRRCHHNLAYSYATNGHNFMILALHVAVRDVTERSILSNWFGAPTTEPSFAQSFFCTVLTDRPLLLYIANVYPAHWSNILGKR</sequence>
<dbReference type="EMBL" id="CAAALY010093412">
    <property type="protein sequence ID" value="VEL28235.1"/>
    <property type="molecule type" value="Genomic_DNA"/>
</dbReference>
<accession>A0A448X4Z2</accession>
<proteinExistence type="predicted"/>